<organism evidence="18 19">
    <name type="scientific">Echria macrotheca</name>
    <dbReference type="NCBI Taxonomy" id="438768"/>
    <lineage>
        <taxon>Eukaryota</taxon>
        <taxon>Fungi</taxon>
        <taxon>Dikarya</taxon>
        <taxon>Ascomycota</taxon>
        <taxon>Pezizomycotina</taxon>
        <taxon>Sordariomycetes</taxon>
        <taxon>Sordariomycetidae</taxon>
        <taxon>Sordariales</taxon>
        <taxon>Schizotheciaceae</taxon>
        <taxon>Echria</taxon>
    </lineage>
</organism>
<evidence type="ECO:0000256" key="1">
    <source>
        <dbReference type="ARBA" id="ARBA00001973"/>
    </source>
</evidence>
<evidence type="ECO:0000256" key="12">
    <source>
        <dbReference type="ARBA" id="ARBA00023326"/>
    </source>
</evidence>
<dbReference type="Pfam" id="PF03443">
    <property type="entry name" value="AA9"/>
    <property type="match status" value="1"/>
</dbReference>
<comment type="subcellular location">
    <subcellularLocation>
        <location evidence="2">Secreted</location>
    </subcellularLocation>
</comment>
<evidence type="ECO:0000313" key="18">
    <source>
        <dbReference type="EMBL" id="KAK1758119.1"/>
    </source>
</evidence>
<dbReference type="CDD" id="cd21175">
    <property type="entry name" value="LPMO_AA9"/>
    <property type="match status" value="1"/>
</dbReference>
<gene>
    <name evidence="18" type="ORF">QBC47DRAFT_458309</name>
</gene>
<comment type="cofactor">
    <cofactor evidence="1">
        <name>Cu(2+)</name>
        <dbReference type="ChEBI" id="CHEBI:29036"/>
    </cofactor>
</comment>
<evidence type="ECO:0000256" key="5">
    <source>
        <dbReference type="ARBA" id="ARBA00022729"/>
    </source>
</evidence>
<evidence type="ECO:0000256" key="4">
    <source>
        <dbReference type="ARBA" id="ARBA00022723"/>
    </source>
</evidence>
<keyword evidence="3" id="KW-0964">Secreted</keyword>
<dbReference type="PANTHER" id="PTHR33353:SF17">
    <property type="entry name" value="ENDO-BETA-1,4-GLUCANASE D"/>
    <property type="match status" value="1"/>
</dbReference>
<dbReference type="AlphaFoldDB" id="A0AAJ0BJ65"/>
<evidence type="ECO:0000256" key="6">
    <source>
        <dbReference type="ARBA" id="ARBA00023001"/>
    </source>
</evidence>
<evidence type="ECO:0000256" key="2">
    <source>
        <dbReference type="ARBA" id="ARBA00004613"/>
    </source>
</evidence>
<dbReference type="GO" id="GO:0030245">
    <property type="term" value="P:cellulose catabolic process"/>
    <property type="evidence" value="ECO:0007669"/>
    <property type="project" value="UniProtKB-KW"/>
</dbReference>
<keyword evidence="9" id="KW-0503">Monooxygenase</keyword>
<dbReference type="Proteomes" id="UP001239445">
    <property type="component" value="Unassembled WGS sequence"/>
</dbReference>
<dbReference type="Gene3D" id="2.70.50.70">
    <property type="match status" value="1"/>
</dbReference>
<proteinExistence type="inferred from homology"/>
<keyword evidence="8" id="KW-0186">Copper</keyword>
<sequence length="328" mass="35670">MRGYSLLWVTALANVGLVQAHTFIWGVFVNGVDQGTFRGIRTPAYNGPPPRGYANSPVKNLESIDIRCNVLGDIQNPYTIKVQPGDNLTFDWKHNNRTLADDIIDFSHHGPMLAYLSPDPPTENSFVKIFEKGLYELPEKQFAPGKWAITSDLKPNYGRMNVRIPNGLKAGHYLIRAELIALHEADASYDKNPQRGAQFYPDCVQIEVTGDGTVELPAGVSFPGAYKYGDPGILHDVYCSTKTTSLKVPCTTTYPIPGPTVWSGAWPDTTAVSLGAVSGPITAPLWSSWISKSVVTSATYIGNSPSIVATSTYTASWSAKYVTPTPVA</sequence>
<keyword evidence="4" id="KW-0479">Metal-binding</keyword>
<keyword evidence="12" id="KW-0624">Polysaccharide degradation</keyword>
<comment type="similarity">
    <text evidence="13">Belongs to the polysaccharide monooxygenase AA9 family.</text>
</comment>
<dbReference type="GO" id="GO:0046872">
    <property type="term" value="F:metal ion binding"/>
    <property type="evidence" value="ECO:0007669"/>
    <property type="project" value="UniProtKB-KW"/>
</dbReference>
<evidence type="ECO:0000256" key="10">
    <source>
        <dbReference type="ARBA" id="ARBA00023157"/>
    </source>
</evidence>
<dbReference type="EMBL" id="MU839829">
    <property type="protein sequence ID" value="KAK1758119.1"/>
    <property type="molecule type" value="Genomic_DNA"/>
</dbReference>
<protein>
    <recommendedName>
        <fullName evidence="15">lytic cellulose monooxygenase (C4-dehydrogenating)</fullName>
        <ecNumber evidence="15">1.14.99.56</ecNumber>
    </recommendedName>
</protein>
<keyword evidence="6" id="KW-0136">Cellulose degradation</keyword>
<dbReference type="InterPro" id="IPR049892">
    <property type="entry name" value="AA9"/>
</dbReference>
<feature type="signal peptide" evidence="16">
    <location>
        <begin position="1"/>
        <end position="20"/>
    </location>
</feature>
<dbReference type="EC" id="1.14.99.56" evidence="15"/>
<dbReference type="GO" id="GO:0004497">
    <property type="term" value="F:monooxygenase activity"/>
    <property type="evidence" value="ECO:0007669"/>
    <property type="project" value="UniProtKB-KW"/>
</dbReference>
<keyword evidence="19" id="KW-1185">Reference proteome</keyword>
<evidence type="ECO:0000256" key="16">
    <source>
        <dbReference type="SAM" id="SignalP"/>
    </source>
</evidence>
<evidence type="ECO:0000256" key="9">
    <source>
        <dbReference type="ARBA" id="ARBA00023033"/>
    </source>
</evidence>
<evidence type="ECO:0000256" key="8">
    <source>
        <dbReference type="ARBA" id="ARBA00023008"/>
    </source>
</evidence>
<feature type="chain" id="PRO_5042551921" description="lytic cellulose monooxygenase (C4-dehydrogenating)" evidence="16">
    <location>
        <begin position="21"/>
        <end position="328"/>
    </location>
</feature>
<name>A0AAJ0BJ65_9PEZI</name>
<feature type="domain" description="Auxiliary Activity family 9 catalytic" evidence="17">
    <location>
        <begin position="21"/>
        <end position="242"/>
    </location>
</feature>
<comment type="caution">
    <text evidence="18">The sequence shown here is derived from an EMBL/GenBank/DDBJ whole genome shotgun (WGS) entry which is preliminary data.</text>
</comment>
<keyword evidence="11" id="KW-0119">Carbohydrate metabolism</keyword>
<evidence type="ECO:0000256" key="14">
    <source>
        <dbReference type="ARBA" id="ARBA00045077"/>
    </source>
</evidence>
<accession>A0AAJ0BJ65</accession>
<keyword evidence="10" id="KW-1015">Disulfide bond</keyword>
<evidence type="ECO:0000313" key="19">
    <source>
        <dbReference type="Proteomes" id="UP001239445"/>
    </source>
</evidence>
<reference evidence="18" key="1">
    <citation type="submission" date="2023-06" db="EMBL/GenBank/DDBJ databases">
        <title>Genome-scale phylogeny and comparative genomics of the fungal order Sordariales.</title>
        <authorList>
            <consortium name="Lawrence Berkeley National Laboratory"/>
            <person name="Hensen N."/>
            <person name="Bonometti L."/>
            <person name="Westerberg I."/>
            <person name="Brannstrom I.O."/>
            <person name="Guillou S."/>
            <person name="Cros-Aarteil S."/>
            <person name="Calhoun S."/>
            <person name="Haridas S."/>
            <person name="Kuo A."/>
            <person name="Mondo S."/>
            <person name="Pangilinan J."/>
            <person name="Riley R."/>
            <person name="Labutti K."/>
            <person name="Andreopoulos B."/>
            <person name="Lipzen A."/>
            <person name="Chen C."/>
            <person name="Yanf M."/>
            <person name="Daum C."/>
            <person name="Ng V."/>
            <person name="Clum A."/>
            <person name="Steindorff A."/>
            <person name="Ohm R."/>
            <person name="Martin F."/>
            <person name="Silar P."/>
            <person name="Natvig D."/>
            <person name="Lalanne C."/>
            <person name="Gautier V."/>
            <person name="Ament-Velasquez S.L."/>
            <person name="Kruys A."/>
            <person name="Hutchinson M.I."/>
            <person name="Powell A.J."/>
            <person name="Barry K."/>
            <person name="Miller A.N."/>
            <person name="Grigoriev I.V."/>
            <person name="Debuchy R."/>
            <person name="Gladieux P."/>
            <person name="Thoren M.H."/>
            <person name="Johannesson H."/>
        </authorList>
    </citation>
    <scope>NUCLEOTIDE SEQUENCE</scope>
    <source>
        <strain evidence="18">PSN4</strain>
    </source>
</reference>
<evidence type="ECO:0000256" key="11">
    <source>
        <dbReference type="ARBA" id="ARBA00023277"/>
    </source>
</evidence>
<dbReference type="GO" id="GO:0005576">
    <property type="term" value="C:extracellular region"/>
    <property type="evidence" value="ECO:0007669"/>
    <property type="project" value="UniProtKB-SubCell"/>
</dbReference>
<evidence type="ECO:0000256" key="7">
    <source>
        <dbReference type="ARBA" id="ARBA00023002"/>
    </source>
</evidence>
<evidence type="ECO:0000259" key="17">
    <source>
        <dbReference type="Pfam" id="PF03443"/>
    </source>
</evidence>
<dbReference type="PANTHER" id="PTHR33353">
    <property type="entry name" value="PUTATIVE (AFU_ORTHOLOGUE AFUA_1G12560)-RELATED"/>
    <property type="match status" value="1"/>
</dbReference>
<evidence type="ECO:0000256" key="15">
    <source>
        <dbReference type="ARBA" id="ARBA00047174"/>
    </source>
</evidence>
<comment type="catalytic activity">
    <reaction evidence="14">
        <text>[(1-&gt;4)-beta-D-glucosyl]n+m + reduced acceptor + O2 = 4-dehydro-beta-D-glucosyl-[(1-&gt;4)-beta-D-glucosyl]n-1 + [(1-&gt;4)-beta-D-glucosyl]m + acceptor + H2O.</text>
        <dbReference type="EC" id="1.14.99.56"/>
    </reaction>
</comment>
<dbReference type="InterPro" id="IPR005103">
    <property type="entry name" value="AA9_LPMO"/>
</dbReference>
<keyword evidence="5 16" id="KW-0732">Signal</keyword>
<evidence type="ECO:0000256" key="3">
    <source>
        <dbReference type="ARBA" id="ARBA00022525"/>
    </source>
</evidence>
<keyword evidence="7" id="KW-0560">Oxidoreductase</keyword>
<evidence type="ECO:0000256" key="13">
    <source>
        <dbReference type="ARBA" id="ARBA00044502"/>
    </source>
</evidence>